<evidence type="ECO:0000313" key="3">
    <source>
        <dbReference type="Proteomes" id="UP000177515"/>
    </source>
</evidence>
<sequence length="213" mass="23203">MLDVLNILNGVFLVGVVASNITLYADADFIHADQDTLDTATAISLHREWWRDDSQCRFLGLMVPFARDWPETQKYGDIETVNPPAPDKIAGQAFLINRKVCPGKADEAIFRVADRWRSAGKLLEKHHFGAEDLSGMREEYRPKWLPQVLARIERLAQRDKEARAFLDFTAAAAAATKAGPGAQQSAPAGALETVPAGDSAGATNAAGRTDSAR</sequence>
<dbReference type="EMBL" id="CP017755">
    <property type="protein sequence ID" value="AOZ08606.1"/>
    <property type="molecule type" value="Genomic_DNA"/>
</dbReference>
<keyword evidence="3" id="KW-1185">Reference proteome</keyword>
<proteinExistence type="predicted"/>
<dbReference type="Proteomes" id="UP000177515">
    <property type="component" value="Chromosome 2"/>
</dbReference>
<gene>
    <name evidence="2" type="ORF">BKK80_21935</name>
</gene>
<feature type="compositionally biased region" description="Low complexity" evidence="1">
    <location>
        <begin position="176"/>
        <end position="190"/>
    </location>
</feature>
<reference evidence="2 3" key="1">
    <citation type="submission" date="2016-10" db="EMBL/GenBank/DDBJ databases">
        <title>Complete genome sequences of three Cupriavidus strains isolated from various Malaysian environments.</title>
        <authorList>
            <person name="Abdullah A.A.-A."/>
            <person name="Shafie N.A.H."/>
            <person name="Lau N.S."/>
        </authorList>
    </citation>
    <scope>NUCLEOTIDE SEQUENCE [LARGE SCALE GENOMIC DNA]</scope>
    <source>
        <strain evidence="2 3">USMAA1020</strain>
    </source>
</reference>
<protein>
    <submittedName>
        <fullName evidence="2">Uncharacterized protein</fullName>
    </submittedName>
</protein>
<accession>A0ABM6FAB1</accession>
<name>A0ABM6FAB1_9BURK</name>
<evidence type="ECO:0000256" key="1">
    <source>
        <dbReference type="SAM" id="MobiDB-lite"/>
    </source>
</evidence>
<dbReference type="RefSeq" id="WP_071071237.1">
    <property type="nucleotide sequence ID" value="NZ_CP017755.1"/>
</dbReference>
<organism evidence="2 3">
    <name type="scientific">Cupriavidus malaysiensis</name>
    <dbReference type="NCBI Taxonomy" id="367825"/>
    <lineage>
        <taxon>Bacteria</taxon>
        <taxon>Pseudomonadati</taxon>
        <taxon>Pseudomonadota</taxon>
        <taxon>Betaproteobacteria</taxon>
        <taxon>Burkholderiales</taxon>
        <taxon>Burkholderiaceae</taxon>
        <taxon>Cupriavidus</taxon>
    </lineage>
</organism>
<feature type="region of interest" description="Disordered" evidence="1">
    <location>
        <begin position="176"/>
        <end position="213"/>
    </location>
</feature>
<evidence type="ECO:0000313" key="2">
    <source>
        <dbReference type="EMBL" id="AOZ08606.1"/>
    </source>
</evidence>